<feature type="transmembrane region" description="Helical" evidence="2">
    <location>
        <begin position="108"/>
        <end position="126"/>
    </location>
</feature>
<evidence type="ECO:0000256" key="1">
    <source>
        <dbReference type="SAM" id="MobiDB-lite"/>
    </source>
</evidence>
<keyword evidence="2" id="KW-1133">Transmembrane helix</keyword>
<name>A0ABW0HM52_9BACL</name>
<dbReference type="RefSeq" id="WP_378129269.1">
    <property type="nucleotide sequence ID" value="NZ_JBHSMI010000003.1"/>
</dbReference>
<keyword evidence="4" id="KW-1185">Reference proteome</keyword>
<sequence length="164" mass="18151">MRQGLTYVGLGVAVWAVPTLFFLLFGKWVMLEVGEPYFGTSLFLLEMLSFLLLIGLALFVRLRLIPERGAATRFGFIATVVGLLLNTFAEWYRNSVFPSFTEGQHHGYSVWVTLAYALTLVVPAAVDRLVKEPATAQPAEKAELPVEQSADQGEQDRNAEAPSE</sequence>
<organism evidence="3 4">
    <name type="scientific">Cohnella soli</name>
    <dbReference type="NCBI Taxonomy" id="425005"/>
    <lineage>
        <taxon>Bacteria</taxon>
        <taxon>Bacillati</taxon>
        <taxon>Bacillota</taxon>
        <taxon>Bacilli</taxon>
        <taxon>Bacillales</taxon>
        <taxon>Paenibacillaceae</taxon>
        <taxon>Cohnella</taxon>
    </lineage>
</organism>
<proteinExistence type="predicted"/>
<feature type="transmembrane region" description="Helical" evidence="2">
    <location>
        <begin position="37"/>
        <end position="59"/>
    </location>
</feature>
<evidence type="ECO:0000313" key="4">
    <source>
        <dbReference type="Proteomes" id="UP001596113"/>
    </source>
</evidence>
<comment type="caution">
    <text evidence="3">The sequence shown here is derived from an EMBL/GenBank/DDBJ whole genome shotgun (WGS) entry which is preliminary data.</text>
</comment>
<dbReference type="EMBL" id="JBHSMI010000003">
    <property type="protein sequence ID" value="MFC5401580.1"/>
    <property type="molecule type" value="Genomic_DNA"/>
</dbReference>
<evidence type="ECO:0000256" key="2">
    <source>
        <dbReference type="SAM" id="Phobius"/>
    </source>
</evidence>
<gene>
    <name evidence="3" type="ORF">ACFPOF_02440</name>
</gene>
<keyword evidence="2" id="KW-0472">Membrane</keyword>
<accession>A0ABW0HM52</accession>
<keyword evidence="2" id="KW-0812">Transmembrane</keyword>
<evidence type="ECO:0000313" key="3">
    <source>
        <dbReference type="EMBL" id="MFC5401580.1"/>
    </source>
</evidence>
<protein>
    <submittedName>
        <fullName evidence="3">Uncharacterized protein</fullName>
    </submittedName>
</protein>
<reference evidence="4" key="1">
    <citation type="journal article" date="2019" name="Int. J. Syst. Evol. Microbiol.">
        <title>The Global Catalogue of Microorganisms (GCM) 10K type strain sequencing project: providing services to taxonomists for standard genome sequencing and annotation.</title>
        <authorList>
            <consortium name="The Broad Institute Genomics Platform"/>
            <consortium name="The Broad Institute Genome Sequencing Center for Infectious Disease"/>
            <person name="Wu L."/>
            <person name="Ma J."/>
        </authorList>
    </citation>
    <scope>NUCLEOTIDE SEQUENCE [LARGE SCALE GENOMIC DNA]</scope>
    <source>
        <strain evidence="4">CGMCC 1.18575</strain>
    </source>
</reference>
<feature type="compositionally biased region" description="Basic and acidic residues" evidence="1">
    <location>
        <begin position="154"/>
        <end position="164"/>
    </location>
</feature>
<feature type="transmembrane region" description="Helical" evidence="2">
    <location>
        <begin position="7"/>
        <end position="25"/>
    </location>
</feature>
<dbReference type="Proteomes" id="UP001596113">
    <property type="component" value="Unassembled WGS sequence"/>
</dbReference>
<feature type="region of interest" description="Disordered" evidence="1">
    <location>
        <begin position="135"/>
        <end position="164"/>
    </location>
</feature>
<feature type="transmembrane region" description="Helical" evidence="2">
    <location>
        <begin position="71"/>
        <end position="88"/>
    </location>
</feature>